<gene>
    <name evidence="2" type="ORF">ABVK25_004940</name>
</gene>
<evidence type="ECO:0000313" key="3">
    <source>
        <dbReference type="Proteomes" id="UP001590951"/>
    </source>
</evidence>
<dbReference type="Gene3D" id="3.30.360.10">
    <property type="entry name" value="Dihydrodipicolinate Reductase, domain 2"/>
    <property type="match status" value="1"/>
</dbReference>
<dbReference type="InterPro" id="IPR055080">
    <property type="entry name" value="Gal80p-like_C"/>
</dbReference>
<accession>A0ABR4B9V5</accession>
<evidence type="ECO:0000259" key="1">
    <source>
        <dbReference type="Pfam" id="PF22685"/>
    </source>
</evidence>
<dbReference type="Pfam" id="PF22685">
    <property type="entry name" value="Gal80p_C-like"/>
    <property type="match status" value="1"/>
</dbReference>
<keyword evidence="3" id="KW-1185">Reference proteome</keyword>
<reference evidence="2 3" key="1">
    <citation type="submission" date="2024-09" db="EMBL/GenBank/DDBJ databases">
        <title>Rethinking Asexuality: The Enigmatic Case of Functional Sexual Genes in Lepraria (Stereocaulaceae).</title>
        <authorList>
            <person name="Doellman M."/>
            <person name="Sun Y."/>
            <person name="Barcenas-Pena A."/>
            <person name="Lumbsch H.T."/>
            <person name="Grewe F."/>
        </authorList>
    </citation>
    <scope>NUCLEOTIDE SEQUENCE [LARGE SCALE GENOMIC DNA]</scope>
    <source>
        <strain evidence="2 3">Grewe 0041</strain>
    </source>
</reference>
<protein>
    <recommendedName>
        <fullName evidence="1">Gal80p-like C-terminal domain-containing protein</fullName>
    </recommendedName>
</protein>
<proteinExistence type="predicted"/>
<name>A0ABR4B9V5_9LECA</name>
<dbReference type="SUPFAM" id="SSF55347">
    <property type="entry name" value="Glyceraldehyde-3-phosphate dehydrogenase-like, C-terminal domain"/>
    <property type="match status" value="1"/>
</dbReference>
<organism evidence="2 3">
    <name type="scientific">Lepraria finkii</name>
    <dbReference type="NCBI Taxonomy" id="1340010"/>
    <lineage>
        <taxon>Eukaryota</taxon>
        <taxon>Fungi</taxon>
        <taxon>Dikarya</taxon>
        <taxon>Ascomycota</taxon>
        <taxon>Pezizomycotina</taxon>
        <taxon>Lecanoromycetes</taxon>
        <taxon>OSLEUM clade</taxon>
        <taxon>Lecanoromycetidae</taxon>
        <taxon>Lecanorales</taxon>
        <taxon>Lecanorineae</taxon>
        <taxon>Stereocaulaceae</taxon>
        <taxon>Lepraria</taxon>
    </lineage>
</organism>
<evidence type="ECO:0000313" key="2">
    <source>
        <dbReference type="EMBL" id="KAL2054637.1"/>
    </source>
</evidence>
<sequence>MLTNTIIGANFITIPTAHALDPLCFLLGEFKSLNATTTTTFPTVQFTKPDGTKTEPDKRKFVDSVAVQGILESGTIVSFSSTTTTDATPGQFE</sequence>
<dbReference type="Proteomes" id="UP001590951">
    <property type="component" value="Unassembled WGS sequence"/>
</dbReference>
<dbReference type="EMBL" id="JBHFEH010000014">
    <property type="protein sequence ID" value="KAL2054637.1"/>
    <property type="molecule type" value="Genomic_DNA"/>
</dbReference>
<comment type="caution">
    <text evidence="2">The sequence shown here is derived from an EMBL/GenBank/DDBJ whole genome shotgun (WGS) entry which is preliminary data.</text>
</comment>
<feature type="domain" description="Gal80p-like C-terminal" evidence="1">
    <location>
        <begin position="7"/>
        <end position="81"/>
    </location>
</feature>